<evidence type="ECO:0000256" key="3">
    <source>
        <dbReference type="SAM" id="MobiDB-lite"/>
    </source>
</evidence>
<dbReference type="Pfam" id="PF01344">
    <property type="entry name" value="Kelch_1"/>
    <property type="match status" value="1"/>
</dbReference>
<proteinExistence type="predicted"/>
<evidence type="ECO:0000313" key="5">
    <source>
        <dbReference type="EMBL" id="CEP10390.1"/>
    </source>
</evidence>
<dbReference type="EMBL" id="LN724015">
    <property type="protein sequence ID" value="CEP10390.1"/>
    <property type="molecule type" value="Genomic_DNA"/>
</dbReference>
<feature type="region of interest" description="Disordered" evidence="3">
    <location>
        <begin position="469"/>
        <end position="491"/>
    </location>
</feature>
<dbReference type="InterPro" id="IPR008979">
    <property type="entry name" value="Galactose-bd-like_sf"/>
</dbReference>
<dbReference type="Gene3D" id="2.120.10.80">
    <property type="entry name" value="Kelch-type beta propeller"/>
    <property type="match status" value="2"/>
</dbReference>
<reference evidence="5 6" key="1">
    <citation type="submission" date="2014-09" db="EMBL/GenBank/DDBJ databases">
        <authorList>
            <person name="Ellenberger Sabrina"/>
        </authorList>
    </citation>
    <scope>NUCLEOTIDE SEQUENCE [LARGE SCALE GENOMIC DNA]</scope>
    <source>
        <strain evidence="5 6">CBS 412.66</strain>
    </source>
</reference>
<sequence length="784" mass="90037">MSSNTFSTESQSSTPIIFSASNPSDEETTLPPFTSIANMKAECSLQTLIASAPHVPLLYHIYDHSSFSGPYHPRNICVNDPTEQSSRWSSNSHDQSQYITIKLEQPAVACEILFGKFHRSHVCNLKEFKIYGGLDPNDLKELSHKGLTDDNKAETFPIRYTYNNLVFPIQYIKITPLATFGANFNYSIWYVEVRGVKDDELMSKVYDAYNEYKETETIRLCLKHFRQKNMMDVYSTLQKSTNIDLEHPLVERLHQSVVVDGDFEAAEKIILDADNPERERIYLFGGWNGKRDLSDFWCYNIRDNRWKMLSPDTTLQGGPSPRSCHSMCYDPIRKSIYVLGKYVEVRSSTSAPEVSPTVYESDFFQYFTDLDRWIKISENTQIDGGPPLLCDHQMCIDSVGRKLYVFGGRIVTPDTAPYTYSGFYSYDMDKFTWKIVRYDINSVPTLQSPAPAQTSPSHLAVSEIPIGRRRSSNGSYVPSPNTSQTVKSRAGHSMLMDSKNRRIYIFGGQRGKDSLTDLYCYSIEDDKLTEVAQDFGKLYGSDSGYTQRATIDTESQEIYVLSGFMKRKPSSTVRNCLWVYNIKRNQWERVFESESNEATYWENVKDLDPYPRYTHQFVYNHRSRSHFMFGGNPGDTSKPVIRLDDFWELKLAKPDSMQVVRQCLFYLRTRKLSEMCNQADACKEQAPQKDISQFTVHALVYLRTFVTPIVDHDIKDELETFKKLCTHLCTLEDDSSLSCNSNPARPIKDLYFADRTSVFQSLLKFFPSHMKEPEGSLVDAVKIA</sequence>
<dbReference type="SUPFAM" id="SSF49785">
    <property type="entry name" value="Galactose-binding domain-like"/>
    <property type="match status" value="1"/>
</dbReference>
<dbReference type="AlphaFoldDB" id="A0A0B7N4G8"/>
<dbReference type="Gene3D" id="2.60.120.260">
    <property type="entry name" value="Galactose-binding domain-like"/>
    <property type="match status" value="1"/>
</dbReference>
<keyword evidence="6" id="KW-1185">Reference proteome</keyword>
<keyword evidence="2" id="KW-0677">Repeat</keyword>
<dbReference type="STRING" id="35722.A0A0B7N4G8"/>
<feature type="compositionally biased region" description="Low complexity" evidence="3">
    <location>
        <begin position="1"/>
        <end position="14"/>
    </location>
</feature>
<evidence type="ECO:0000313" key="6">
    <source>
        <dbReference type="Proteomes" id="UP000054107"/>
    </source>
</evidence>
<dbReference type="Proteomes" id="UP000054107">
    <property type="component" value="Unassembled WGS sequence"/>
</dbReference>
<organism evidence="5 6">
    <name type="scientific">Parasitella parasitica</name>
    <dbReference type="NCBI Taxonomy" id="35722"/>
    <lineage>
        <taxon>Eukaryota</taxon>
        <taxon>Fungi</taxon>
        <taxon>Fungi incertae sedis</taxon>
        <taxon>Mucoromycota</taxon>
        <taxon>Mucoromycotina</taxon>
        <taxon>Mucoromycetes</taxon>
        <taxon>Mucorales</taxon>
        <taxon>Mucorineae</taxon>
        <taxon>Mucoraceae</taxon>
        <taxon>Parasitella</taxon>
    </lineage>
</organism>
<name>A0A0B7N4G8_9FUNG</name>
<evidence type="ECO:0000256" key="2">
    <source>
        <dbReference type="ARBA" id="ARBA00022737"/>
    </source>
</evidence>
<gene>
    <name evidence="5" type="primary">PARPA_04070.1 scaffold 11400</name>
</gene>
<dbReference type="PROSITE" id="PS50896">
    <property type="entry name" value="LISH"/>
    <property type="match status" value="1"/>
</dbReference>
<feature type="domain" description="Muskelin N-terminal" evidence="4">
    <location>
        <begin position="57"/>
        <end position="248"/>
    </location>
</feature>
<dbReference type="GO" id="GO:0005737">
    <property type="term" value="C:cytoplasm"/>
    <property type="evidence" value="ECO:0007669"/>
    <property type="project" value="TreeGrafter"/>
</dbReference>
<dbReference type="PANTHER" id="PTHR15526">
    <property type="entry name" value="MUSKELIN"/>
    <property type="match status" value="1"/>
</dbReference>
<dbReference type="Pfam" id="PF06588">
    <property type="entry name" value="Muskelin_N"/>
    <property type="match status" value="1"/>
</dbReference>
<dbReference type="InterPro" id="IPR006594">
    <property type="entry name" value="LisH"/>
</dbReference>
<dbReference type="InterPro" id="IPR011043">
    <property type="entry name" value="Gal_Oxase/kelch_b-propeller"/>
</dbReference>
<dbReference type="SUPFAM" id="SSF117281">
    <property type="entry name" value="Kelch motif"/>
    <property type="match status" value="1"/>
</dbReference>
<protein>
    <recommendedName>
        <fullName evidence="4">Muskelin N-terminal domain-containing protein</fullName>
    </recommendedName>
</protein>
<keyword evidence="1" id="KW-0880">Kelch repeat</keyword>
<dbReference type="PANTHER" id="PTHR15526:SF5">
    <property type="entry name" value="MUSKELIN"/>
    <property type="match status" value="1"/>
</dbReference>
<dbReference type="InterPro" id="IPR052456">
    <property type="entry name" value="CTLH_complex_component"/>
</dbReference>
<dbReference type="InterPro" id="IPR006652">
    <property type="entry name" value="Kelch_1"/>
</dbReference>
<dbReference type="SUPFAM" id="SSF50965">
    <property type="entry name" value="Galactose oxidase, central domain"/>
    <property type="match status" value="1"/>
</dbReference>
<dbReference type="OrthoDB" id="10052615at2759"/>
<feature type="region of interest" description="Disordered" evidence="3">
    <location>
        <begin position="1"/>
        <end position="31"/>
    </location>
</feature>
<dbReference type="InterPro" id="IPR010565">
    <property type="entry name" value="Muskelin_N"/>
</dbReference>
<dbReference type="Pfam" id="PF24681">
    <property type="entry name" value="Kelch_KLHDC2_KLHL20_DRC7"/>
    <property type="match status" value="1"/>
</dbReference>
<evidence type="ECO:0000259" key="4">
    <source>
        <dbReference type="Pfam" id="PF06588"/>
    </source>
</evidence>
<evidence type="ECO:0000256" key="1">
    <source>
        <dbReference type="ARBA" id="ARBA00022441"/>
    </source>
</evidence>
<feature type="compositionally biased region" description="Polar residues" evidence="3">
    <location>
        <begin position="472"/>
        <end position="487"/>
    </location>
</feature>
<accession>A0A0B7N4G8</accession>
<dbReference type="InterPro" id="IPR015915">
    <property type="entry name" value="Kelch-typ_b-propeller"/>
</dbReference>